<dbReference type="RefSeq" id="XP_002676973.1">
    <property type="nucleotide sequence ID" value="XM_002676927.1"/>
</dbReference>
<dbReference type="Proteomes" id="UP000006671">
    <property type="component" value="Unassembled WGS sequence"/>
</dbReference>
<dbReference type="OMA" id="ATMANCH"/>
<keyword evidence="3" id="KW-1185">Reference proteome</keyword>
<feature type="compositionally biased region" description="Polar residues" evidence="1">
    <location>
        <begin position="310"/>
        <end position="338"/>
    </location>
</feature>
<sequence length="338" mass="37540">MKIDATDRIPLIEDELPSSDEVVQKSSDRNSRREVTLSESVGSIVSTIFEVESLPGIILRGCDTNTDWTMDELDQLTKQFQILYGNGTKRTKKIIEQIKKIDKELELKGSNTPSNTSRKRKHYDDDDEDDSSDEQTENTNVQSARRCFCPSLSKKKNPSATVAWEKYTKRSNRGNVNSVSLRYNSNLAATMANGHRQATLVLEASLQKTTPLMGSSKKERMDEMQLSTLLVAAATVDRQKLSTGNVENSNSITEQQASTNVTTTTTTQQASLVVSSTSEQVQEQTANPPPQVDQIPSIQTTSSSTYPPMYNNQVPVDETSSSNFILPPLSQSHNYPYT</sequence>
<evidence type="ECO:0000313" key="2">
    <source>
        <dbReference type="EMBL" id="EFC44229.1"/>
    </source>
</evidence>
<feature type="region of interest" description="Disordered" evidence="1">
    <location>
        <begin position="106"/>
        <end position="143"/>
    </location>
</feature>
<dbReference type="EMBL" id="GG738869">
    <property type="protein sequence ID" value="EFC44229.1"/>
    <property type="molecule type" value="Genomic_DNA"/>
</dbReference>
<reference evidence="2 3" key="1">
    <citation type="journal article" date="2010" name="Cell">
        <title>The genome of Naegleria gruberi illuminates early eukaryotic versatility.</title>
        <authorList>
            <person name="Fritz-Laylin L.K."/>
            <person name="Prochnik S.E."/>
            <person name="Ginger M.L."/>
            <person name="Dacks J.B."/>
            <person name="Carpenter M.L."/>
            <person name="Field M.C."/>
            <person name="Kuo A."/>
            <person name="Paredez A."/>
            <person name="Chapman J."/>
            <person name="Pham J."/>
            <person name="Shu S."/>
            <person name="Neupane R."/>
            <person name="Cipriano M."/>
            <person name="Mancuso J."/>
            <person name="Tu H."/>
            <person name="Salamov A."/>
            <person name="Lindquist E."/>
            <person name="Shapiro H."/>
            <person name="Lucas S."/>
            <person name="Grigoriev I.V."/>
            <person name="Cande W.Z."/>
            <person name="Fulton C."/>
            <person name="Rokhsar D.S."/>
            <person name="Dawson S.C."/>
        </authorList>
    </citation>
    <scope>NUCLEOTIDE SEQUENCE [LARGE SCALE GENOMIC DNA]</scope>
    <source>
        <strain evidence="2 3">NEG-M</strain>
    </source>
</reference>
<dbReference type="KEGG" id="ngr:NAEGRDRAFT_67895"/>
<accession>D2VG90</accession>
<dbReference type="OrthoDB" id="10361572at2759"/>
<proteinExistence type="predicted"/>
<evidence type="ECO:0000313" key="3">
    <source>
        <dbReference type="Proteomes" id="UP000006671"/>
    </source>
</evidence>
<feature type="compositionally biased region" description="Low complexity" evidence="1">
    <location>
        <begin position="253"/>
        <end position="278"/>
    </location>
</feature>
<organism evidence="3">
    <name type="scientific">Naegleria gruberi</name>
    <name type="common">Amoeba</name>
    <dbReference type="NCBI Taxonomy" id="5762"/>
    <lineage>
        <taxon>Eukaryota</taxon>
        <taxon>Discoba</taxon>
        <taxon>Heterolobosea</taxon>
        <taxon>Tetramitia</taxon>
        <taxon>Eutetramitia</taxon>
        <taxon>Vahlkampfiidae</taxon>
        <taxon>Naegleria</taxon>
    </lineage>
</organism>
<dbReference type="VEuPathDB" id="AmoebaDB:NAEGRDRAFT_67895"/>
<dbReference type="InParanoid" id="D2VG90"/>
<feature type="compositionally biased region" description="Acidic residues" evidence="1">
    <location>
        <begin position="125"/>
        <end position="136"/>
    </location>
</feature>
<name>D2VG90_NAEGR</name>
<protein>
    <submittedName>
        <fullName evidence="2">Predicted protein</fullName>
    </submittedName>
</protein>
<dbReference type="AlphaFoldDB" id="D2VG90"/>
<feature type="compositionally biased region" description="Polar residues" evidence="1">
    <location>
        <begin position="242"/>
        <end position="252"/>
    </location>
</feature>
<feature type="region of interest" description="Disordered" evidence="1">
    <location>
        <begin position="242"/>
        <end position="338"/>
    </location>
</feature>
<dbReference type="GeneID" id="8856774"/>
<evidence type="ECO:0000256" key="1">
    <source>
        <dbReference type="SAM" id="MobiDB-lite"/>
    </source>
</evidence>
<gene>
    <name evidence="2" type="ORF">NAEGRDRAFT_67895</name>
</gene>